<dbReference type="Gene3D" id="3.60.20.10">
    <property type="entry name" value="Glutamine Phosphoribosylpyrophosphate, subunit 1, domain 1"/>
    <property type="match status" value="1"/>
</dbReference>
<gene>
    <name evidence="10 13" type="primary">glmS</name>
    <name evidence="13" type="ORF">COO92_18245</name>
</gene>
<comment type="subcellular location">
    <subcellularLocation>
        <location evidence="2 10">Cytoplasm</location>
    </subcellularLocation>
</comment>
<feature type="active site" description="Nucleophile; for GATase activity" evidence="10">
    <location>
        <position position="2"/>
    </location>
</feature>
<comment type="subunit">
    <text evidence="10">Homodimer.</text>
</comment>
<dbReference type="AlphaFoldDB" id="A0A2N3L273"/>
<evidence type="ECO:0000256" key="3">
    <source>
        <dbReference type="ARBA" id="ARBA00012916"/>
    </source>
</evidence>
<proteinExistence type="inferred from homology"/>
<evidence type="ECO:0000256" key="2">
    <source>
        <dbReference type="ARBA" id="ARBA00004496"/>
    </source>
</evidence>
<dbReference type="NCBIfam" id="TIGR01135">
    <property type="entry name" value="glmS"/>
    <property type="match status" value="1"/>
</dbReference>
<dbReference type="Gene3D" id="3.40.50.10490">
    <property type="entry name" value="Glucose-6-phosphate isomerase like protein, domain 1"/>
    <property type="match status" value="2"/>
</dbReference>
<comment type="catalytic activity">
    <reaction evidence="1 10">
        <text>D-fructose 6-phosphate + L-glutamine = D-glucosamine 6-phosphate + L-glutamate</text>
        <dbReference type="Rhea" id="RHEA:13237"/>
        <dbReference type="ChEBI" id="CHEBI:29985"/>
        <dbReference type="ChEBI" id="CHEBI:58359"/>
        <dbReference type="ChEBI" id="CHEBI:58725"/>
        <dbReference type="ChEBI" id="CHEBI:61527"/>
        <dbReference type="EC" id="2.6.1.16"/>
    </reaction>
</comment>
<evidence type="ECO:0000256" key="8">
    <source>
        <dbReference type="ARBA" id="ARBA00022737"/>
    </source>
</evidence>
<dbReference type="GO" id="GO:0006487">
    <property type="term" value="P:protein N-linked glycosylation"/>
    <property type="evidence" value="ECO:0007669"/>
    <property type="project" value="TreeGrafter"/>
</dbReference>
<dbReference type="NCBIfam" id="NF001484">
    <property type="entry name" value="PRK00331.1"/>
    <property type="match status" value="1"/>
</dbReference>
<evidence type="ECO:0000256" key="5">
    <source>
        <dbReference type="ARBA" id="ARBA00022490"/>
    </source>
</evidence>
<evidence type="ECO:0000259" key="12">
    <source>
        <dbReference type="PROSITE" id="PS51464"/>
    </source>
</evidence>
<dbReference type="GO" id="GO:0006002">
    <property type="term" value="P:fructose 6-phosphate metabolic process"/>
    <property type="evidence" value="ECO:0007669"/>
    <property type="project" value="TreeGrafter"/>
</dbReference>
<evidence type="ECO:0000256" key="6">
    <source>
        <dbReference type="ARBA" id="ARBA00022576"/>
    </source>
</evidence>
<evidence type="ECO:0000313" key="13">
    <source>
        <dbReference type="EMBL" id="PKR56923.1"/>
    </source>
</evidence>
<evidence type="ECO:0000256" key="1">
    <source>
        <dbReference type="ARBA" id="ARBA00001031"/>
    </source>
</evidence>
<keyword evidence="5 10" id="KW-0963">Cytoplasm</keyword>
<evidence type="ECO:0000256" key="4">
    <source>
        <dbReference type="ARBA" id="ARBA00016090"/>
    </source>
</evidence>
<evidence type="ECO:0000313" key="14">
    <source>
        <dbReference type="Proteomes" id="UP000233332"/>
    </source>
</evidence>
<feature type="domain" description="SIS" evidence="12">
    <location>
        <begin position="283"/>
        <end position="422"/>
    </location>
</feature>
<dbReference type="FunFam" id="3.40.50.10490:FF:000001">
    <property type="entry name" value="Glutamine--fructose-6-phosphate aminotransferase [isomerizing]"/>
    <property type="match status" value="1"/>
</dbReference>
<keyword evidence="9" id="KW-0315">Glutamine amidotransferase</keyword>
<accession>A0A2N3L273</accession>
<organism evidence="13 14">
    <name type="scientific">Thalassospira lohafexi</name>
    <dbReference type="NCBI Taxonomy" id="744227"/>
    <lineage>
        <taxon>Bacteria</taxon>
        <taxon>Pseudomonadati</taxon>
        <taxon>Pseudomonadota</taxon>
        <taxon>Alphaproteobacteria</taxon>
        <taxon>Rhodospirillales</taxon>
        <taxon>Thalassospiraceae</taxon>
        <taxon>Thalassospira</taxon>
    </lineage>
</organism>
<dbReference type="InterPro" id="IPR017932">
    <property type="entry name" value="GATase_2_dom"/>
</dbReference>
<feature type="active site" description="For Fru-6P isomerization activity" evidence="10">
    <location>
        <position position="602"/>
    </location>
</feature>
<dbReference type="Proteomes" id="UP000233332">
    <property type="component" value="Unassembled WGS sequence"/>
</dbReference>
<dbReference type="GO" id="GO:0005975">
    <property type="term" value="P:carbohydrate metabolic process"/>
    <property type="evidence" value="ECO:0007669"/>
    <property type="project" value="UniProtKB-UniRule"/>
</dbReference>
<protein>
    <recommendedName>
        <fullName evidence="4 10">Glutamine--fructose-6-phosphate aminotransferase [isomerizing]</fullName>
        <ecNumber evidence="3 10">2.6.1.16</ecNumber>
    </recommendedName>
    <alternativeName>
        <fullName evidence="10">D-fructose-6-phosphate amidotransferase</fullName>
    </alternativeName>
    <alternativeName>
        <fullName evidence="10">GFAT</fullName>
    </alternativeName>
    <alternativeName>
        <fullName evidence="10">Glucosamine-6-phosphate synthase</fullName>
    </alternativeName>
    <alternativeName>
        <fullName evidence="10">Hexosephosphate aminotransferase</fullName>
    </alternativeName>
    <alternativeName>
        <fullName evidence="10">L-glutamine--D-fructose-6-phosphate amidotransferase</fullName>
    </alternativeName>
</protein>
<dbReference type="RefSeq" id="WP_101304434.1">
    <property type="nucleotide sequence ID" value="NZ_NXGX01000008.1"/>
</dbReference>
<dbReference type="InterPro" id="IPR046348">
    <property type="entry name" value="SIS_dom_sf"/>
</dbReference>
<dbReference type="InterPro" id="IPR035490">
    <property type="entry name" value="GlmS/FrlB_SIS"/>
</dbReference>
<dbReference type="GO" id="GO:0097367">
    <property type="term" value="F:carbohydrate derivative binding"/>
    <property type="evidence" value="ECO:0007669"/>
    <property type="project" value="InterPro"/>
</dbReference>
<dbReference type="CDD" id="cd05008">
    <property type="entry name" value="SIS_GlmS_GlmD_1"/>
    <property type="match status" value="1"/>
</dbReference>
<feature type="domain" description="SIS" evidence="12">
    <location>
        <begin position="455"/>
        <end position="597"/>
    </location>
</feature>
<dbReference type="PANTHER" id="PTHR10937">
    <property type="entry name" value="GLUCOSAMINE--FRUCTOSE-6-PHOSPHATE AMINOTRANSFERASE, ISOMERIZING"/>
    <property type="match status" value="1"/>
</dbReference>
<evidence type="ECO:0000256" key="7">
    <source>
        <dbReference type="ARBA" id="ARBA00022679"/>
    </source>
</evidence>
<dbReference type="FunFam" id="3.40.50.10490:FF:000002">
    <property type="entry name" value="Glutamine--fructose-6-phosphate aminotransferase [isomerizing]"/>
    <property type="match status" value="1"/>
</dbReference>
<dbReference type="EC" id="2.6.1.16" evidence="3 10"/>
<dbReference type="GO" id="GO:0004360">
    <property type="term" value="F:glutamine-fructose-6-phosphate transaminase (isomerizing) activity"/>
    <property type="evidence" value="ECO:0007669"/>
    <property type="project" value="UniProtKB-UniRule"/>
</dbReference>
<dbReference type="SUPFAM" id="SSF53697">
    <property type="entry name" value="SIS domain"/>
    <property type="match status" value="1"/>
</dbReference>
<dbReference type="GO" id="GO:0046349">
    <property type="term" value="P:amino sugar biosynthetic process"/>
    <property type="evidence" value="ECO:0007669"/>
    <property type="project" value="UniProtKB-ARBA"/>
</dbReference>
<keyword evidence="8" id="KW-0677">Repeat</keyword>
<dbReference type="FunFam" id="3.60.20.10:FF:000006">
    <property type="entry name" value="Glutamine--fructose-6-phosphate aminotransferase [isomerizing]"/>
    <property type="match status" value="1"/>
</dbReference>
<keyword evidence="6 10" id="KW-0032">Aminotransferase</keyword>
<reference evidence="13 14" key="1">
    <citation type="submission" date="2017-09" db="EMBL/GenBank/DDBJ databases">
        <title>Biodiversity and function of Thalassospira species in the particle-attached aromatic-hydrocarbon-degrading consortia from the surface seawater of the China South Sea.</title>
        <authorList>
            <person name="Dong C."/>
            <person name="Lai Q."/>
            <person name="Shao Z."/>
        </authorList>
    </citation>
    <scope>NUCLEOTIDE SEQUENCE [LARGE SCALE GENOMIC DNA]</scope>
    <source>
        <strain evidence="13 14">139Z-12</strain>
    </source>
</reference>
<dbReference type="PROSITE" id="PS51464">
    <property type="entry name" value="SIS"/>
    <property type="match status" value="2"/>
</dbReference>
<evidence type="ECO:0000256" key="10">
    <source>
        <dbReference type="HAMAP-Rule" id="MF_00164"/>
    </source>
</evidence>
<dbReference type="HAMAP" id="MF_00164">
    <property type="entry name" value="GlmS"/>
    <property type="match status" value="1"/>
</dbReference>
<dbReference type="GO" id="GO:0006047">
    <property type="term" value="P:UDP-N-acetylglucosamine metabolic process"/>
    <property type="evidence" value="ECO:0007669"/>
    <property type="project" value="TreeGrafter"/>
</dbReference>
<feature type="domain" description="Glutamine amidotransferase type-2" evidence="11">
    <location>
        <begin position="2"/>
        <end position="217"/>
    </location>
</feature>
<dbReference type="Pfam" id="PF13522">
    <property type="entry name" value="GATase_6"/>
    <property type="match status" value="1"/>
</dbReference>
<evidence type="ECO:0000259" key="11">
    <source>
        <dbReference type="PROSITE" id="PS51278"/>
    </source>
</evidence>
<name>A0A2N3L273_9PROT</name>
<dbReference type="CDD" id="cd00714">
    <property type="entry name" value="GFAT"/>
    <property type="match status" value="1"/>
</dbReference>
<comment type="caution">
    <text evidence="13">The sequence shown here is derived from an EMBL/GenBank/DDBJ whole genome shotgun (WGS) entry which is preliminary data.</text>
</comment>
<dbReference type="CDD" id="cd05009">
    <property type="entry name" value="SIS_GlmS_GlmD_2"/>
    <property type="match status" value="1"/>
</dbReference>
<keyword evidence="14" id="KW-1185">Reference proteome</keyword>
<sequence length="607" mass="65214">MCGIIGIIGKDSVSERILEGLKRLEYRGYDSAGIATLVNGDIERRRAEGKLINLTNRLAESPLAGDVGIGHTRWATHGVPTENNAHPHTDGKVAVVHNGIIENYQDLKAELSGKGRAFATETDTEVVVHLVSDFLDQGKSPRDAVAATLHRIEGAFALVIMIAGQHDVIFGARRGTPLAVGLGEGEMYLGSDAMALSHLTNKLIYLEEGDWVEMTRDHVQVRDENDVEVTRETKLSAVSGAMMGKGNYNHFMQKEIFEQPAVIGDTLHAFINPATQTIKLPDMPFSFADATRLTIVACGTSYYAGLVAKHWIERYAGLGVDVDVASEFRYRCPPLAKGGVALFISQSGETLDTLAALRYAKSKGQKIVSIVNVAESTIARESDVVLQTYAGPEIGVASTKAFTTQLTVLACLAVTIGRENGTLAKDEEAAIVNALTEVPKHAAEVLHHDEALKKLALDIADARDVLYLGRGLGYPIAMEGALKLKEISYIHAEGYAAGEMKHGPIALIDQSVPIIVIAPSDELFEKTASNMQEAAARGGRVIFISDAPGLAKLGDIASATVELPKVADFVAPILYTIPVQMLAYHVAVHKGTDVDQPRNLAKSVTVE</sequence>
<dbReference type="SUPFAM" id="SSF56235">
    <property type="entry name" value="N-terminal nucleophile aminohydrolases (Ntn hydrolases)"/>
    <property type="match status" value="1"/>
</dbReference>
<dbReference type="Pfam" id="PF01380">
    <property type="entry name" value="SIS"/>
    <property type="match status" value="2"/>
</dbReference>
<comment type="function">
    <text evidence="10">Catalyzes the first step in hexosamine metabolism, converting fructose-6P into glucosamine-6P using glutamine as a nitrogen source.</text>
</comment>
<dbReference type="InterPro" id="IPR005855">
    <property type="entry name" value="GFAT"/>
</dbReference>
<dbReference type="InterPro" id="IPR001347">
    <property type="entry name" value="SIS_dom"/>
</dbReference>
<dbReference type="PROSITE" id="PS51278">
    <property type="entry name" value="GATASE_TYPE_2"/>
    <property type="match status" value="1"/>
</dbReference>
<dbReference type="PANTHER" id="PTHR10937:SF0">
    <property type="entry name" value="GLUTAMINE--FRUCTOSE-6-PHOSPHATE TRANSAMINASE (ISOMERIZING)"/>
    <property type="match status" value="1"/>
</dbReference>
<feature type="initiator methionine" description="Removed" evidence="10">
    <location>
        <position position="1"/>
    </location>
</feature>
<evidence type="ECO:0000256" key="9">
    <source>
        <dbReference type="ARBA" id="ARBA00022962"/>
    </source>
</evidence>
<dbReference type="EMBL" id="NXGX01000008">
    <property type="protein sequence ID" value="PKR56923.1"/>
    <property type="molecule type" value="Genomic_DNA"/>
</dbReference>
<dbReference type="InterPro" id="IPR029055">
    <property type="entry name" value="Ntn_hydrolases_N"/>
</dbReference>
<dbReference type="InterPro" id="IPR035466">
    <property type="entry name" value="GlmS/AgaS_SIS"/>
</dbReference>
<dbReference type="InterPro" id="IPR047084">
    <property type="entry name" value="GFAT_N"/>
</dbReference>
<dbReference type="GO" id="GO:0005829">
    <property type="term" value="C:cytosol"/>
    <property type="evidence" value="ECO:0007669"/>
    <property type="project" value="TreeGrafter"/>
</dbReference>
<keyword evidence="7 10" id="KW-0808">Transferase</keyword>